<evidence type="ECO:0000259" key="2">
    <source>
        <dbReference type="PROSITE" id="PS51202"/>
    </source>
</evidence>
<dbReference type="HOGENOM" id="CLU_046525_3_2_0"/>
<dbReference type="InterPro" id="IPR050721">
    <property type="entry name" value="Trk_Ktr_HKT_K-transport"/>
</dbReference>
<evidence type="ECO:0000313" key="3">
    <source>
        <dbReference type="EMBL" id="EHM13125.1"/>
    </source>
</evidence>
<dbReference type="GO" id="GO:0008324">
    <property type="term" value="F:monoatomic cation transmembrane transporter activity"/>
    <property type="evidence" value="ECO:0007669"/>
    <property type="project" value="InterPro"/>
</dbReference>
<dbReference type="STRING" id="885272.JonanDRAFT_0745"/>
<dbReference type="Pfam" id="PF02254">
    <property type="entry name" value="TrkA_N"/>
    <property type="match status" value="1"/>
</dbReference>
<dbReference type="PANTHER" id="PTHR43833">
    <property type="entry name" value="POTASSIUM CHANNEL PROTEIN 2-RELATED-RELATED"/>
    <property type="match status" value="1"/>
</dbReference>
<dbReference type="InterPro" id="IPR006037">
    <property type="entry name" value="RCK_C"/>
</dbReference>
<evidence type="ECO:0000313" key="4">
    <source>
        <dbReference type="Proteomes" id="UP000003806"/>
    </source>
</evidence>
<feature type="domain" description="RCK N-terminal" evidence="1">
    <location>
        <begin position="5"/>
        <end position="122"/>
    </location>
</feature>
<reference evidence="3 4" key="1">
    <citation type="submission" date="2011-11" db="EMBL/GenBank/DDBJ databases">
        <title>The Noncontiguous Finished genome of Jonquetella anthropi DSM 22815.</title>
        <authorList>
            <consortium name="US DOE Joint Genome Institute (JGI-PGF)"/>
            <person name="Lucas S."/>
            <person name="Copeland A."/>
            <person name="Lapidus A."/>
            <person name="Glavina del Rio T."/>
            <person name="Dalin E."/>
            <person name="Tice H."/>
            <person name="Bruce D."/>
            <person name="Goodwin L."/>
            <person name="Pitluck S."/>
            <person name="Peters L."/>
            <person name="Mikhailova N."/>
            <person name="Held B."/>
            <person name="Kyrpides N."/>
            <person name="Mavromatis K."/>
            <person name="Ivanova N."/>
            <person name="Markowitz V."/>
            <person name="Cheng J.-F."/>
            <person name="Hugenholtz P."/>
            <person name="Woyke T."/>
            <person name="Wu D."/>
            <person name="Gronow S."/>
            <person name="Wellnitz S."/>
            <person name="Brambilla E."/>
            <person name="Klenk H.-P."/>
            <person name="Eisen J.A."/>
        </authorList>
    </citation>
    <scope>NUCLEOTIDE SEQUENCE [LARGE SCALE GENOMIC DNA]</scope>
    <source>
        <strain evidence="3 4">DSM 22815</strain>
    </source>
</reference>
<sequence>MPAASRNYFIIGLGRFGQALCERLSALGQYVIAADSRMDRVEAISPKVAYAVRLDGTDHQALINAGVQQADVAVVAIGADLESSILCTAILKELEIPKVIARAQTALHARVLTRVGASRVVFPERDLGTKLAEQEANRWLAGFYQVGTNYSMAELAPMPSMIGKSLKDHGFRNRFNANVVLIKRQDEQIFPSPETVIQADDLLYVVGDTANLTEWADKLNKTKEE</sequence>
<dbReference type="PANTHER" id="PTHR43833:SF7">
    <property type="entry name" value="KTR SYSTEM POTASSIUM UPTAKE PROTEIN C"/>
    <property type="match status" value="1"/>
</dbReference>
<dbReference type="InterPro" id="IPR036291">
    <property type="entry name" value="NAD(P)-bd_dom_sf"/>
</dbReference>
<feature type="domain" description="RCK C-terminal" evidence="2">
    <location>
        <begin position="138"/>
        <end position="221"/>
    </location>
</feature>
<dbReference type="GO" id="GO:0006813">
    <property type="term" value="P:potassium ion transport"/>
    <property type="evidence" value="ECO:0007669"/>
    <property type="project" value="InterPro"/>
</dbReference>
<dbReference type="Proteomes" id="UP000003806">
    <property type="component" value="Chromosome"/>
</dbReference>
<dbReference type="PROSITE" id="PS51201">
    <property type="entry name" value="RCK_N"/>
    <property type="match status" value="1"/>
</dbReference>
<name>H0UKB6_9BACT</name>
<keyword evidence="4" id="KW-1185">Reference proteome</keyword>
<dbReference type="Pfam" id="PF02080">
    <property type="entry name" value="TrkA_C"/>
    <property type="match status" value="1"/>
</dbReference>
<dbReference type="eggNOG" id="COG0569">
    <property type="taxonomic scope" value="Bacteria"/>
</dbReference>
<dbReference type="RefSeq" id="WP_008522823.1">
    <property type="nucleotide sequence ID" value="NZ_CM001376.1"/>
</dbReference>
<dbReference type="SUPFAM" id="SSF116726">
    <property type="entry name" value="TrkA C-terminal domain-like"/>
    <property type="match status" value="1"/>
</dbReference>
<proteinExistence type="predicted"/>
<dbReference type="Gene3D" id="3.30.70.1450">
    <property type="entry name" value="Regulator of K+ conductance, C-terminal domain"/>
    <property type="match status" value="1"/>
</dbReference>
<dbReference type="AlphaFoldDB" id="H0UKB6"/>
<dbReference type="EMBL" id="CM001376">
    <property type="protein sequence ID" value="EHM13125.1"/>
    <property type="molecule type" value="Genomic_DNA"/>
</dbReference>
<organism evidence="3 4">
    <name type="scientific">Jonquetella anthropi DSM 22815</name>
    <dbReference type="NCBI Taxonomy" id="885272"/>
    <lineage>
        <taxon>Bacteria</taxon>
        <taxon>Thermotogati</taxon>
        <taxon>Synergistota</taxon>
        <taxon>Synergistia</taxon>
        <taxon>Synergistales</taxon>
        <taxon>Dethiosulfovibrionaceae</taxon>
        <taxon>Jonquetella</taxon>
    </lineage>
</organism>
<dbReference type="InterPro" id="IPR003148">
    <property type="entry name" value="RCK_N"/>
</dbReference>
<gene>
    <name evidence="3" type="ORF">JonanDRAFT_0745</name>
</gene>
<dbReference type="InterPro" id="IPR036721">
    <property type="entry name" value="RCK_C_sf"/>
</dbReference>
<dbReference type="OrthoDB" id="9776294at2"/>
<accession>H0UKB6</accession>
<dbReference type="PROSITE" id="PS51202">
    <property type="entry name" value="RCK_C"/>
    <property type="match status" value="1"/>
</dbReference>
<evidence type="ECO:0000259" key="1">
    <source>
        <dbReference type="PROSITE" id="PS51201"/>
    </source>
</evidence>
<dbReference type="SUPFAM" id="SSF51735">
    <property type="entry name" value="NAD(P)-binding Rossmann-fold domains"/>
    <property type="match status" value="1"/>
</dbReference>
<protein>
    <submittedName>
        <fullName evidence="3">K+ transport system, NAD-binding component</fullName>
    </submittedName>
</protein>
<dbReference type="Gene3D" id="3.40.50.720">
    <property type="entry name" value="NAD(P)-binding Rossmann-like Domain"/>
    <property type="match status" value="1"/>
</dbReference>